<name>A0A0D0CTQ5_9AGAR</name>
<dbReference type="Pfam" id="PF10342">
    <property type="entry name" value="Kre9_KNH"/>
    <property type="match status" value="1"/>
</dbReference>
<evidence type="ECO:0000256" key="2">
    <source>
        <dbReference type="SAM" id="MobiDB-lite"/>
    </source>
</evidence>
<protein>
    <recommendedName>
        <fullName evidence="4">Yeast cell wall synthesis Kre9/Knh1-like N-terminal domain-containing protein</fullName>
    </recommendedName>
</protein>
<dbReference type="Proteomes" id="UP000053593">
    <property type="component" value="Unassembled WGS sequence"/>
</dbReference>
<dbReference type="InterPro" id="IPR018466">
    <property type="entry name" value="Kre9/Knh1-like_N"/>
</dbReference>
<feature type="compositionally biased region" description="Acidic residues" evidence="2">
    <location>
        <begin position="141"/>
        <end position="151"/>
    </location>
</feature>
<evidence type="ECO:0000259" key="4">
    <source>
        <dbReference type="Pfam" id="PF10342"/>
    </source>
</evidence>
<feature type="region of interest" description="Disordered" evidence="2">
    <location>
        <begin position="132"/>
        <end position="158"/>
    </location>
</feature>
<reference evidence="5 6" key="1">
    <citation type="submission" date="2014-04" db="EMBL/GenBank/DDBJ databases">
        <title>Evolutionary Origins and Diversification of the Mycorrhizal Mutualists.</title>
        <authorList>
            <consortium name="DOE Joint Genome Institute"/>
            <consortium name="Mycorrhizal Genomics Consortium"/>
            <person name="Kohler A."/>
            <person name="Kuo A."/>
            <person name="Nagy L.G."/>
            <person name="Floudas D."/>
            <person name="Copeland A."/>
            <person name="Barry K.W."/>
            <person name="Cichocki N."/>
            <person name="Veneault-Fourrey C."/>
            <person name="LaButti K."/>
            <person name="Lindquist E.A."/>
            <person name="Lipzen A."/>
            <person name="Lundell T."/>
            <person name="Morin E."/>
            <person name="Murat C."/>
            <person name="Riley R."/>
            <person name="Ohm R."/>
            <person name="Sun H."/>
            <person name="Tunlid A."/>
            <person name="Henrissat B."/>
            <person name="Grigoriev I.V."/>
            <person name="Hibbett D.S."/>
            <person name="Martin F."/>
        </authorList>
    </citation>
    <scope>NUCLEOTIDE SEQUENCE [LARGE SCALE GENOMIC DNA]</scope>
    <source>
        <strain evidence="5 6">FD-317 M1</strain>
    </source>
</reference>
<accession>A0A0D0CTQ5</accession>
<evidence type="ECO:0000256" key="1">
    <source>
        <dbReference type="ARBA" id="ARBA00022729"/>
    </source>
</evidence>
<feature type="chain" id="PRO_5002220520" description="Yeast cell wall synthesis Kre9/Knh1-like N-terminal domain-containing protein" evidence="3">
    <location>
        <begin position="20"/>
        <end position="158"/>
    </location>
</feature>
<dbReference type="HOGENOM" id="CLU_083660_1_1_1"/>
<dbReference type="OrthoDB" id="2973648at2759"/>
<dbReference type="AlphaFoldDB" id="A0A0D0CTQ5"/>
<dbReference type="EMBL" id="KN834766">
    <property type="protein sequence ID" value="KIK62842.1"/>
    <property type="molecule type" value="Genomic_DNA"/>
</dbReference>
<evidence type="ECO:0000256" key="3">
    <source>
        <dbReference type="SAM" id="SignalP"/>
    </source>
</evidence>
<sequence length="158" mass="16374">MQFTLSIASALVAALAASASPVSLKPAVAAARAMLDVWAPTIISPDASTVWTQGKQYNVTWDTSDAPANISNGASVVLGNNTQLTDRVLAQGFDLRQGWVTVTCPSDIFPTNTYSIILFGDSGDQSKQFSIVSADGSDGASDGDDSDEDESSAVPSLL</sequence>
<keyword evidence="6" id="KW-1185">Reference proteome</keyword>
<feature type="domain" description="Yeast cell wall synthesis Kre9/Knh1-like N-terminal" evidence="4">
    <location>
        <begin position="44"/>
        <end position="131"/>
    </location>
</feature>
<feature type="signal peptide" evidence="3">
    <location>
        <begin position="1"/>
        <end position="19"/>
    </location>
</feature>
<gene>
    <name evidence="5" type="ORF">GYMLUDRAFT_58091</name>
</gene>
<evidence type="ECO:0000313" key="5">
    <source>
        <dbReference type="EMBL" id="KIK62842.1"/>
    </source>
</evidence>
<evidence type="ECO:0000313" key="6">
    <source>
        <dbReference type="Proteomes" id="UP000053593"/>
    </source>
</evidence>
<organism evidence="5 6">
    <name type="scientific">Collybiopsis luxurians FD-317 M1</name>
    <dbReference type="NCBI Taxonomy" id="944289"/>
    <lineage>
        <taxon>Eukaryota</taxon>
        <taxon>Fungi</taxon>
        <taxon>Dikarya</taxon>
        <taxon>Basidiomycota</taxon>
        <taxon>Agaricomycotina</taxon>
        <taxon>Agaricomycetes</taxon>
        <taxon>Agaricomycetidae</taxon>
        <taxon>Agaricales</taxon>
        <taxon>Marasmiineae</taxon>
        <taxon>Omphalotaceae</taxon>
        <taxon>Collybiopsis</taxon>
        <taxon>Collybiopsis luxurians</taxon>
    </lineage>
</organism>
<keyword evidence="1 3" id="KW-0732">Signal</keyword>
<proteinExistence type="predicted"/>